<name>A0ABQ2D3C6_9DEIO</name>
<proteinExistence type="predicted"/>
<comment type="caution">
    <text evidence="3">The sequence shown here is derived from an EMBL/GenBank/DDBJ whole genome shotgun (WGS) entry which is preliminary data.</text>
</comment>
<evidence type="ECO:0000313" key="4">
    <source>
        <dbReference type="Proteomes" id="UP000632222"/>
    </source>
</evidence>
<sequence>MNNKTPWLILAYMGLPAGALAQIQPNQLDLPLVSVGNKITHPWDALRDDYQITIPPEMEGQPLTIEIYSPGLNKNDYNPQRTRTPKQLGDENYSKTEAALTTFTLLGLNQTAIQQKAFTTAEGHLWVPFYQGMLQAGTYTLSVNTRGNAKNSFKLRVTPGIQVSTPQVSINAPSLPGVPQRVGRFTVEKTDQGATLKVSNYDADGSMSELYLQGPQGERIPLTSSPSRQWAEDTVALGSNSAGEWQLFYVSHSTAQFSNALRISLHIQPDARQAKEEHVLPQCSSLLRMNTLKTTPTSWITPKVQCTPTPTEVTAPITLKSSEAQHTTLEFTVDGHLRAQWLTPPSPQSTTAELGITLTTPHLYELPFKAHLQLPAGWHTEDPTLEGIVGGSQALQKTFTIRSELPQEIFGQSTPTPMLTLQDQHQQNHPLLVTAYTPLKVDAQLEKPIKPSQPAIPIKHLVPLHLPETPIHLKKGEQQQVNTEVTTTSKLPTPVAIKVSLPEGLTASGPQEFKGVIQQGKPLKIQLGVTAQQNIQSKAFLQPTSELHTVKRQVIGISQIVPGGHITTSKEMHLDVPDHSEQLILTETLPHGANYATESTIVDGIPAAEPEQVGKKLIWKIPVQDKSNIQVQYQIDHKRYTDVAHQLPAVATLTGTDLQVLQGNPALVQQALEDLKTPTPQVEVHPTPLEETPPPALQHIEQQEDDESWTYSPVTHSKTYGVTMGATQPRTTHDPR</sequence>
<evidence type="ECO:0000256" key="2">
    <source>
        <dbReference type="SAM" id="SignalP"/>
    </source>
</evidence>
<dbReference type="EMBL" id="BMOD01000014">
    <property type="protein sequence ID" value="GGJ44434.1"/>
    <property type="molecule type" value="Genomic_DNA"/>
</dbReference>
<feature type="chain" id="PRO_5046735394" description="DUF11 domain-containing protein" evidence="2">
    <location>
        <begin position="22"/>
        <end position="736"/>
    </location>
</feature>
<gene>
    <name evidence="3" type="ORF">GCM10008938_33310</name>
</gene>
<evidence type="ECO:0000256" key="1">
    <source>
        <dbReference type="SAM" id="MobiDB-lite"/>
    </source>
</evidence>
<feature type="region of interest" description="Disordered" evidence="1">
    <location>
        <begin position="701"/>
        <end position="736"/>
    </location>
</feature>
<accession>A0ABQ2D3C6</accession>
<reference evidence="4" key="1">
    <citation type="journal article" date="2019" name="Int. J. Syst. Evol. Microbiol.">
        <title>The Global Catalogue of Microorganisms (GCM) 10K type strain sequencing project: providing services to taxonomists for standard genome sequencing and annotation.</title>
        <authorList>
            <consortium name="The Broad Institute Genomics Platform"/>
            <consortium name="The Broad Institute Genome Sequencing Center for Infectious Disease"/>
            <person name="Wu L."/>
            <person name="Ma J."/>
        </authorList>
    </citation>
    <scope>NUCLEOTIDE SEQUENCE [LARGE SCALE GENOMIC DNA]</scope>
    <source>
        <strain evidence="4">JCM 14370</strain>
    </source>
</reference>
<keyword evidence="4" id="KW-1185">Reference proteome</keyword>
<organism evidence="3 4">
    <name type="scientific">Deinococcus roseus</name>
    <dbReference type="NCBI Taxonomy" id="392414"/>
    <lineage>
        <taxon>Bacteria</taxon>
        <taxon>Thermotogati</taxon>
        <taxon>Deinococcota</taxon>
        <taxon>Deinococci</taxon>
        <taxon>Deinococcales</taxon>
        <taxon>Deinococcaceae</taxon>
        <taxon>Deinococcus</taxon>
    </lineage>
</organism>
<evidence type="ECO:0008006" key="5">
    <source>
        <dbReference type="Google" id="ProtNLM"/>
    </source>
</evidence>
<dbReference type="Proteomes" id="UP000632222">
    <property type="component" value="Unassembled WGS sequence"/>
</dbReference>
<dbReference type="RefSeq" id="WP_189004404.1">
    <property type="nucleotide sequence ID" value="NZ_BMOD01000014.1"/>
</dbReference>
<feature type="signal peptide" evidence="2">
    <location>
        <begin position="1"/>
        <end position="21"/>
    </location>
</feature>
<feature type="compositionally biased region" description="Polar residues" evidence="1">
    <location>
        <begin position="709"/>
        <end position="730"/>
    </location>
</feature>
<evidence type="ECO:0000313" key="3">
    <source>
        <dbReference type="EMBL" id="GGJ44434.1"/>
    </source>
</evidence>
<keyword evidence="2" id="KW-0732">Signal</keyword>
<protein>
    <recommendedName>
        <fullName evidence="5">DUF11 domain-containing protein</fullName>
    </recommendedName>
</protein>